<proteinExistence type="predicted"/>
<evidence type="ECO:0000259" key="2">
    <source>
        <dbReference type="PROSITE" id="PS50109"/>
    </source>
</evidence>
<reference evidence="5" key="1">
    <citation type="journal article" date="2014" name="Front. Microbiol.">
        <title>High frequency of phylogenetically diverse reductive dehalogenase-homologous genes in deep subseafloor sedimentary metagenomes.</title>
        <authorList>
            <person name="Kawai M."/>
            <person name="Futagami T."/>
            <person name="Toyoda A."/>
            <person name="Takaki Y."/>
            <person name="Nishi S."/>
            <person name="Hori S."/>
            <person name="Arai W."/>
            <person name="Tsubouchi T."/>
            <person name="Morono Y."/>
            <person name="Uchiyama I."/>
            <person name="Ito T."/>
            <person name="Fujiyama A."/>
            <person name="Inagaki F."/>
            <person name="Takami H."/>
        </authorList>
    </citation>
    <scope>NUCLEOTIDE SEQUENCE</scope>
    <source>
        <strain evidence="5">Expedition CK06-06</strain>
    </source>
</reference>
<evidence type="ECO:0000313" key="5">
    <source>
        <dbReference type="EMBL" id="GAI75457.1"/>
    </source>
</evidence>
<organism evidence="5">
    <name type="scientific">marine sediment metagenome</name>
    <dbReference type="NCBI Taxonomy" id="412755"/>
    <lineage>
        <taxon>unclassified sequences</taxon>
        <taxon>metagenomes</taxon>
        <taxon>ecological metagenomes</taxon>
    </lineage>
</organism>
<dbReference type="InterPro" id="IPR001789">
    <property type="entry name" value="Sig_transdc_resp-reg_receiver"/>
</dbReference>
<evidence type="ECO:0000259" key="4">
    <source>
        <dbReference type="PROSITE" id="PS50113"/>
    </source>
</evidence>
<accession>X1R422</accession>
<dbReference type="InterPro" id="IPR036890">
    <property type="entry name" value="HATPase_C_sf"/>
</dbReference>
<dbReference type="SMART" id="SM00387">
    <property type="entry name" value="HATPase_c"/>
    <property type="match status" value="1"/>
</dbReference>
<dbReference type="Gene3D" id="3.40.50.2300">
    <property type="match status" value="1"/>
</dbReference>
<dbReference type="PRINTS" id="PR00344">
    <property type="entry name" value="BCTRLSENSOR"/>
</dbReference>
<gene>
    <name evidence="5" type="ORF">S12H4_16020</name>
</gene>
<dbReference type="PANTHER" id="PTHR43065:SF42">
    <property type="entry name" value="TWO-COMPONENT SENSOR PPRA"/>
    <property type="match status" value="1"/>
</dbReference>
<dbReference type="InterPro" id="IPR003594">
    <property type="entry name" value="HATPase_dom"/>
</dbReference>
<dbReference type="InterPro" id="IPR005467">
    <property type="entry name" value="His_kinase_dom"/>
</dbReference>
<dbReference type="SUPFAM" id="SSF55874">
    <property type="entry name" value="ATPase domain of HSP90 chaperone/DNA topoisomerase II/histidine kinase"/>
    <property type="match status" value="1"/>
</dbReference>
<dbReference type="Pfam" id="PF00512">
    <property type="entry name" value="HisKA"/>
    <property type="match status" value="1"/>
</dbReference>
<dbReference type="CDD" id="cd00082">
    <property type="entry name" value="HisKA"/>
    <property type="match status" value="1"/>
</dbReference>
<dbReference type="SUPFAM" id="SSF47384">
    <property type="entry name" value="Homodimeric domain of signal transducing histidine kinase"/>
    <property type="match status" value="1"/>
</dbReference>
<name>X1R422_9ZZZZ</name>
<dbReference type="Gene3D" id="1.10.287.130">
    <property type="match status" value="1"/>
</dbReference>
<dbReference type="EMBL" id="BARW01007731">
    <property type="protein sequence ID" value="GAI75457.1"/>
    <property type="molecule type" value="Genomic_DNA"/>
</dbReference>
<dbReference type="InterPro" id="IPR011006">
    <property type="entry name" value="CheY-like_superfamily"/>
</dbReference>
<evidence type="ECO:0000259" key="3">
    <source>
        <dbReference type="PROSITE" id="PS50110"/>
    </source>
</evidence>
<dbReference type="SUPFAM" id="SSF52172">
    <property type="entry name" value="CheY-like"/>
    <property type="match status" value="1"/>
</dbReference>
<protein>
    <recommendedName>
        <fullName evidence="6">Histidine kinase</fullName>
    </recommendedName>
</protein>
<dbReference type="Pfam" id="PF00072">
    <property type="entry name" value="Response_reg"/>
    <property type="match status" value="1"/>
</dbReference>
<dbReference type="InterPro" id="IPR004358">
    <property type="entry name" value="Sig_transdc_His_kin-like_C"/>
</dbReference>
<dbReference type="PROSITE" id="PS50113">
    <property type="entry name" value="PAC"/>
    <property type="match status" value="1"/>
</dbReference>
<feature type="domain" description="PAC" evidence="4">
    <location>
        <begin position="1"/>
        <end position="42"/>
    </location>
</feature>
<feature type="domain" description="Histidine kinase" evidence="2">
    <location>
        <begin position="55"/>
        <end position="278"/>
    </location>
</feature>
<comment type="caution">
    <text evidence="5">The sequence shown here is derived from an EMBL/GenBank/DDBJ whole genome shotgun (WGS) entry which is preliminary data.</text>
</comment>
<evidence type="ECO:0008006" key="6">
    <source>
        <dbReference type="Google" id="ProtNLM"/>
    </source>
</evidence>
<evidence type="ECO:0000256" key="1">
    <source>
        <dbReference type="ARBA" id="ARBA00022553"/>
    </source>
</evidence>
<dbReference type="InterPro" id="IPR000700">
    <property type="entry name" value="PAS-assoc_C"/>
</dbReference>
<dbReference type="PROSITE" id="PS50110">
    <property type="entry name" value="RESPONSE_REGULATORY"/>
    <property type="match status" value="1"/>
</dbReference>
<feature type="domain" description="Response regulatory" evidence="3">
    <location>
        <begin position="300"/>
        <end position="373"/>
    </location>
</feature>
<dbReference type="PROSITE" id="PS50109">
    <property type="entry name" value="HIS_KIN"/>
    <property type="match status" value="1"/>
</dbReference>
<dbReference type="InterPro" id="IPR003661">
    <property type="entry name" value="HisK_dim/P_dom"/>
</dbReference>
<sequence>ERGKWIFFSAAPLKNHQGKVVGSIETLQDVTEQKHLEAQLLHAQKMEAVGTLTGGIAHDFNNILQSISGYIQLLLMRKGDDGPDLDYLDQIDGSIQRASELIRQLLLFSRKVESKLRPVDLNRNVVLVQGLLTKTIPKMVNIELHLAGDLKIINADPIQLEQAMMNLVVNARDAMPDGGKLIIETENAVLDEEYCKSHLGATPGEYVLLTISDTGSGMEKETLEHIFEPFYTTKEAGSGTGLGLAIVYGIVKSHGGYIMCYSEPGEGTTFKIYFPVLESEVIEEVPEPEEVEEIQGGDETILLVDDEETILDIGKDILGQYGYTTIEARSGEEAIDIYEKEKDRIGLVILDVGMPGMGGHKCLRELLEIDPGA</sequence>
<dbReference type="Gene3D" id="3.30.450.20">
    <property type="entry name" value="PAS domain"/>
    <property type="match status" value="1"/>
</dbReference>
<dbReference type="GO" id="GO:0000155">
    <property type="term" value="F:phosphorelay sensor kinase activity"/>
    <property type="evidence" value="ECO:0007669"/>
    <property type="project" value="InterPro"/>
</dbReference>
<dbReference type="AlphaFoldDB" id="X1R422"/>
<dbReference type="Pfam" id="PF02518">
    <property type="entry name" value="HATPase_c"/>
    <property type="match status" value="1"/>
</dbReference>
<feature type="non-terminal residue" evidence="5">
    <location>
        <position position="1"/>
    </location>
</feature>
<dbReference type="PANTHER" id="PTHR43065">
    <property type="entry name" value="SENSOR HISTIDINE KINASE"/>
    <property type="match status" value="1"/>
</dbReference>
<dbReference type="InterPro" id="IPR036097">
    <property type="entry name" value="HisK_dim/P_sf"/>
</dbReference>
<dbReference type="SMART" id="SM00388">
    <property type="entry name" value="HisKA"/>
    <property type="match status" value="1"/>
</dbReference>
<dbReference type="Gene3D" id="3.30.565.10">
    <property type="entry name" value="Histidine kinase-like ATPase, C-terminal domain"/>
    <property type="match status" value="1"/>
</dbReference>
<keyword evidence="1" id="KW-0597">Phosphoprotein</keyword>